<dbReference type="InterPro" id="IPR051704">
    <property type="entry name" value="FAD_aromatic-hydroxylase"/>
</dbReference>
<accession>A0A0D1XBR6</accession>
<dbReference type="STRING" id="253628.A0A0D1XBR6"/>
<dbReference type="Pfam" id="PF01494">
    <property type="entry name" value="FAD_binding_3"/>
    <property type="match status" value="1"/>
</dbReference>
<organism evidence="5 6">
    <name type="scientific">Verruconis gallopava</name>
    <dbReference type="NCBI Taxonomy" id="253628"/>
    <lineage>
        <taxon>Eukaryota</taxon>
        <taxon>Fungi</taxon>
        <taxon>Dikarya</taxon>
        <taxon>Ascomycota</taxon>
        <taxon>Pezizomycotina</taxon>
        <taxon>Dothideomycetes</taxon>
        <taxon>Pleosporomycetidae</taxon>
        <taxon>Venturiales</taxon>
        <taxon>Sympoventuriaceae</taxon>
        <taxon>Verruconis</taxon>
    </lineage>
</organism>
<name>A0A0D1XBR6_9PEZI</name>
<dbReference type="PANTHER" id="PTHR46865">
    <property type="entry name" value="OXIDOREDUCTASE-RELATED"/>
    <property type="match status" value="1"/>
</dbReference>
<dbReference type="GeneID" id="27316688"/>
<sequence>MAPLKILISGGGISGNTLAFWLSRLGHNVTVVEWFSCLRITGLQLDLRGHGVEVMKRMGLEQAFRSVKAPEQGFEIVDKNGKCQAFFPANTSGKGVQDFTTEWEIMRGDLCRMIYNETKDVAKYMFGTSIEEVENNTDAVHVRFTDGREDEFDLVVGAEGQGSRLRKMMIGEDAESKALTPLGGYVAYFRIPKDMQPGEDFRAKWYLATNSRFVMTRRHNDREMQVYLICTSRADEIDKSYRRGISEEKKAYRKVFANAGWKVDEYLEVLEATDDFYCERVSFVRLSPWSQGRIALVGDAAYCPSVMTGMGTTSAIVGAYILAGEIGKRCAPTKVSTHQDLVDALQAYEKTYRPFMDQVQRGLSEGGWAYWPTSSFGIWIVNHLARLAAALRLNVVGGWFLREKVDNWQLPTYEVEERSA</sequence>
<proteinExistence type="predicted"/>
<dbReference type="RefSeq" id="XP_016209530.1">
    <property type="nucleotide sequence ID" value="XM_016362663.1"/>
</dbReference>
<evidence type="ECO:0000313" key="5">
    <source>
        <dbReference type="EMBL" id="KIV99660.1"/>
    </source>
</evidence>
<dbReference type="Gene3D" id="3.50.50.60">
    <property type="entry name" value="FAD/NAD(P)-binding domain"/>
    <property type="match status" value="1"/>
</dbReference>
<keyword evidence="1" id="KW-0285">Flavoprotein</keyword>
<dbReference type="OrthoDB" id="655030at2759"/>
<dbReference type="InParanoid" id="A0A0D1XBR6"/>
<dbReference type="HOGENOM" id="CLU_009665_1_1_1"/>
<dbReference type="Proteomes" id="UP000053259">
    <property type="component" value="Unassembled WGS sequence"/>
</dbReference>
<dbReference type="GO" id="GO:0016491">
    <property type="term" value="F:oxidoreductase activity"/>
    <property type="evidence" value="ECO:0007669"/>
    <property type="project" value="UniProtKB-KW"/>
</dbReference>
<dbReference type="PANTHER" id="PTHR46865:SF7">
    <property type="entry name" value="MONOOXYGENASE, PUTATIVE (AFU_ORTHOLOGUE AFUA_8G07040)-RELATED"/>
    <property type="match status" value="1"/>
</dbReference>
<dbReference type="GO" id="GO:0071949">
    <property type="term" value="F:FAD binding"/>
    <property type="evidence" value="ECO:0007669"/>
    <property type="project" value="InterPro"/>
</dbReference>
<feature type="domain" description="FAD-binding" evidence="4">
    <location>
        <begin position="5"/>
        <end position="327"/>
    </location>
</feature>
<dbReference type="SUPFAM" id="SSF51905">
    <property type="entry name" value="FAD/NAD(P)-binding domain"/>
    <property type="match status" value="1"/>
</dbReference>
<evidence type="ECO:0000259" key="4">
    <source>
        <dbReference type="Pfam" id="PF01494"/>
    </source>
</evidence>
<keyword evidence="2" id="KW-0274">FAD</keyword>
<evidence type="ECO:0000256" key="1">
    <source>
        <dbReference type="ARBA" id="ARBA00022630"/>
    </source>
</evidence>
<gene>
    <name evidence="5" type="ORF">PV09_08715</name>
</gene>
<dbReference type="VEuPathDB" id="FungiDB:PV09_08715"/>
<evidence type="ECO:0000313" key="6">
    <source>
        <dbReference type="Proteomes" id="UP000053259"/>
    </source>
</evidence>
<keyword evidence="3" id="KW-0560">Oxidoreductase</keyword>
<dbReference type="InterPro" id="IPR036188">
    <property type="entry name" value="FAD/NAD-bd_sf"/>
</dbReference>
<dbReference type="AlphaFoldDB" id="A0A0D1XBR6"/>
<dbReference type="EMBL" id="KN847574">
    <property type="protein sequence ID" value="KIV99660.1"/>
    <property type="molecule type" value="Genomic_DNA"/>
</dbReference>
<dbReference type="Gene3D" id="3.30.9.10">
    <property type="entry name" value="D-Amino Acid Oxidase, subunit A, domain 2"/>
    <property type="match status" value="1"/>
</dbReference>
<dbReference type="PRINTS" id="PR00420">
    <property type="entry name" value="RNGMNOXGNASE"/>
</dbReference>
<keyword evidence="6" id="KW-1185">Reference proteome</keyword>
<evidence type="ECO:0000256" key="2">
    <source>
        <dbReference type="ARBA" id="ARBA00022827"/>
    </source>
</evidence>
<dbReference type="InterPro" id="IPR002938">
    <property type="entry name" value="FAD-bd"/>
</dbReference>
<protein>
    <recommendedName>
        <fullName evidence="4">FAD-binding domain-containing protein</fullName>
    </recommendedName>
</protein>
<evidence type="ECO:0000256" key="3">
    <source>
        <dbReference type="ARBA" id="ARBA00023002"/>
    </source>
</evidence>
<reference evidence="5 6" key="1">
    <citation type="submission" date="2015-01" db="EMBL/GenBank/DDBJ databases">
        <title>The Genome Sequence of Ochroconis gallopava CBS43764.</title>
        <authorList>
            <consortium name="The Broad Institute Genomics Platform"/>
            <person name="Cuomo C."/>
            <person name="de Hoog S."/>
            <person name="Gorbushina A."/>
            <person name="Stielow B."/>
            <person name="Teixiera M."/>
            <person name="Abouelleil A."/>
            <person name="Chapman S.B."/>
            <person name="Priest M."/>
            <person name="Young S.K."/>
            <person name="Wortman J."/>
            <person name="Nusbaum C."/>
            <person name="Birren B."/>
        </authorList>
    </citation>
    <scope>NUCLEOTIDE SEQUENCE [LARGE SCALE GENOMIC DNA]</scope>
    <source>
        <strain evidence="5 6">CBS 43764</strain>
    </source>
</reference>